<comment type="function">
    <text evidence="1 7">RNaseP catalyzes the removal of the 5'-leader sequence from pre-tRNA to produce the mature 5'-terminus. It can also cleave other RNA substrates such as 4.5S RNA. The protein component plays an auxiliary but essential role in vivo by binding to the 5'-leader sequence and broadening the substrate specificity of the ribozyme.</text>
</comment>
<evidence type="ECO:0000256" key="4">
    <source>
        <dbReference type="ARBA" id="ARBA00022759"/>
    </source>
</evidence>
<comment type="similarity">
    <text evidence="7">Belongs to the RnpA family.</text>
</comment>
<dbReference type="OrthoDB" id="9796422at2"/>
<evidence type="ECO:0000256" key="8">
    <source>
        <dbReference type="NCBIfam" id="TIGR00188"/>
    </source>
</evidence>
<keyword evidence="10" id="KW-1185">Reference proteome</keyword>
<keyword evidence="5 7" id="KW-0378">Hydrolase</keyword>
<name>A0A420ENL4_9ALTE</name>
<dbReference type="InterPro" id="IPR020568">
    <property type="entry name" value="Ribosomal_Su5_D2-typ_SF"/>
</dbReference>
<comment type="caution">
    <text evidence="9">The sequence shown here is derived from an EMBL/GenBank/DDBJ whole genome shotgun (WGS) entry which is preliminary data.</text>
</comment>
<dbReference type="HAMAP" id="MF_00227">
    <property type="entry name" value="RNase_P"/>
    <property type="match status" value="1"/>
</dbReference>
<dbReference type="GO" id="GO:0042781">
    <property type="term" value="F:3'-tRNA processing endoribonuclease activity"/>
    <property type="evidence" value="ECO:0007669"/>
    <property type="project" value="TreeGrafter"/>
</dbReference>
<organism evidence="9 10">
    <name type="scientific">Alginatibacterium sediminis</name>
    <dbReference type="NCBI Taxonomy" id="2164068"/>
    <lineage>
        <taxon>Bacteria</taxon>
        <taxon>Pseudomonadati</taxon>
        <taxon>Pseudomonadota</taxon>
        <taxon>Gammaproteobacteria</taxon>
        <taxon>Alteromonadales</taxon>
        <taxon>Alteromonadaceae</taxon>
        <taxon>Alginatibacterium</taxon>
    </lineage>
</organism>
<dbReference type="InterPro" id="IPR014721">
    <property type="entry name" value="Ribsml_uS5_D2-typ_fold_subgr"/>
</dbReference>
<keyword evidence="4 7" id="KW-0255">Endonuclease</keyword>
<protein>
    <recommendedName>
        <fullName evidence="7 8">Ribonuclease P protein component</fullName>
        <shortName evidence="7">RNase P protein</shortName>
        <shortName evidence="7">RNaseP protein</shortName>
        <ecNumber evidence="7 8">3.1.26.5</ecNumber>
    </recommendedName>
    <alternativeName>
        <fullName evidence="7">Protein C5</fullName>
    </alternativeName>
</protein>
<evidence type="ECO:0000313" key="10">
    <source>
        <dbReference type="Proteomes" id="UP000286482"/>
    </source>
</evidence>
<evidence type="ECO:0000256" key="7">
    <source>
        <dbReference type="HAMAP-Rule" id="MF_00227"/>
    </source>
</evidence>
<gene>
    <name evidence="7" type="primary">rnpA</name>
    <name evidence="9" type="ORF">DBZ36_00990</name>
</gene>
<keyword evidence="6 7" id="KW-0694">RNA-binding</keyword>
<evidence type="ECO:0000256" key="1">
    <source>
        <dbReference type="ARBA" id="ARBA00002663"/>
    </source>
</evidence>
<dbReference type="GO" id="GO:0000049">
    <property type="term" value="F:tRNA binding"/>
    <property type="evidence" value="ECO:0007669"/>
    <property type="project" value="UniProtKB-UniRule"/>
</dbReference>
<dbReference type="InterPro" id="IPR000100">
    <property type="entry name" value="RNase_P"/>
</dbReference>
<comment type="subunit">
    <text evidence="7">Consists of a catalytic RNA component (M1 or rnpB) and a protein subunit.</text>
</comment>
<dbReference type="GO" id="GO:0004526">
    <property type="term" value="F:ribonuclease P activity"/>
    <property type="evidence" value="ECO:0007669"/>
    <property type="project" value="UniProtKB-UniRule"/>
</dbReference>
<reference evidence="9 10" key="1">
    <citation type="submission" date="2018-09" db="EMBL/GenBank/DDBJ databases">
        <authorList>
            <person name="Wang Z."/>
        </authorList>
    </citation>
    <scope>NUCLEOTIDE SEQUENCE [LARGE SCALE GENOMIC DNA]</scope>
    <source>
        <strain evidence="9 10">ALS 81</strain>
    </source>
</reference>
<evidence type="ECO:0000256" key="5">
    <source>
        <dbReference type="ARBA" id="ARBA00022801"/>
    </source>
</evidence>
<dbReference type="PROSITE" id="PS00648">
    <property type="entry name" value="RIBONUCLEASE_P"/>
    <property type="match status" value="1"/>
</dbReference>
<dbReference type="Pfam" id="PF00825">
    <property type="entry name" value="Ribonuclease_P"/>
    <property type="match status" value="1"/>
</dbReference>
<proteinExistence type="inferred from homology"/>
<dbReference type="Gene3D" id="3.30.230.10">
    <property type="match status" value="1"/>
</dbReference>
<dbReference type="PANTHER" id="PTHR33992">
    <property type="entry name" value="RIBONUCLEASE P PROTEIN COMPONENT"/>
    <property type="match status" value="1"/>
</dbReference>
<evidence type="ECO:0000256" key="6">
    <source>
        <dbReference type="ARBA" id="ARBA00022884"/>
    </source>
</evidence>
<evidence type="ECO:0000313" key="9">
    <source>
        <dbReference type="EMBL" id="RKF22253.1"/>
    </source>
</evidence>
<evidence type="ECO:0000256" key="2">
    <source>
        <dbReference type="ARBA" id="ARBA00022694"/>
    </source>
</evidence>
<dbReference type="NCBIfam" id="TIGR00188">
    <property type="entry name" value="rnpA"/>
    <property type="match status" value="1"/>
</dbReference>
<dbReference type="EMBL" id="RAQO01000001">
    <property type="protein sequence ID" value="RKF22253.1"/>
    <property type="molecule type" value="Genomic_DNA"/>
</dbReference>
<dbReference type="PANTHER" id="PTHR33992:SF1">
    <property type="entry name" value="RIBONUCLEASE P PROTEIN COMPONENT"/>
    <property type="match status" value="1"/>
</dbReference>
<dbReference type="Proteomes" id="UP000286482">
    <property type="component" value="Unassembled WGS sequence"/>
</dbReference>
<comment type="catalytic activity">
    <reaction evidence="7">
        <text>Endonucleolytic cleavage of RNA, removing 5'-extranucleotides from tRNA precursor.</text>
        <dbReference type="EC" id="3.1.26.5"/>
    </reaction>
</comment>
<dbReference type="SUPFAM" id="SSF54211">
    <property type="entry name" value="Ribosomal protein S5 domain 2-like"/>
    <property type="match status" value="1"/>
</dbReference>
<dbReference type="InterPro" id="IPR020539">
    <property type="entry name" value="RNase_P_CS"/>
</dbReference>
<dbReference type="EC" id="3.1.26.5" evidence="7 8"/>
<evidence type="ECO:0000256" key="3">
    <source>
        <dbReference type="ARBA" id="ARBA00022722"/>
    </source>
</evidence>
<sequence>MAEHSFGRELRLLTPMHFKHVFSDPLRVGTPQLLLLAKPNQEQHPRLGLAISKKSIKLAVGRNRVKRLVRESFRLHQQQLPNVDIVAISKPGAAQLSNAELAKLLEKSWQRLLRRYAG</sequence>
<dbReference type="AlphaFoldDB" id="A0A420ENL4"/>
<dbReference type="GO" id="GO:0001682">
    <property type="term" value="P:tRNA 5'-leader removal"/>
    <property type="evidence" value="ECO:0007669"/>
    <property type="project" value="UniProtKB-UniRule"/>
</dbReference>
<keyword evidence="3 7" id="KW-0540">Nuclease</keyword>
<accession>A0A420ENL4</accession>
<dbReference type="GO" id="GO:0030677">
    <property type="term" value="C:ribonuclease P complex"/>
    <property type="evidence" value="ECO:0007669"/>
    <property type="project" value="TreeGrafter"/>
</dbReference>
<keyword evidence="2 7" id="KW-0819">tRNA processing</keyword>